<dbReference type="SUPFAM" id="SSF54001">
    <property type="entry name" value="Cysteine proteinases"/>
    <property type="match status" value="1"/>
</dbReference>
<keyword evidence="1" id="KW-0472">Membrane</keyword>
<keyword evidence="3" id="KW-1185">Reference proteome</keyword>
<dbReference type="EMBL" id="JAVRHV010000004">
    <property type="protein sequence ID" value="MDT0553420.1"/>
    <property type="molecule type" value="Genomic_DNA"/>
</dbReference>
<dbReference type="Pfam" id="PF05708">
    <property type="entry name" value="Peptidase_C92"/>
    <property type="match status" value="1"/>
</dbReference>
<name>A0ABU2Y852_9FLAO</name>
<evidence type="ECO:0000313" key="2">
    <source>
        <dbReference type="EMBL" id="MDT0553420.1"/>
    </source>
</evidence>
<dbReference type="InterPro" id="IPR024453">
    <property type="entry name" value="Peptidase_C92"/>
</dbReference>
<feature type="transmembrane region" description="Helical" evidence="1">
    <location>
        <begin position="9"/>
        <end position="26"/>
    </location>
</feature>
<evidence type="ECO:0000256" key="1">
    <source>
        <dbReference type="SAM" id="Phobius"/>
    </source>
</evidence>
<gene>
    <name evidence="2" type="ORF">RM519_09210</name>
</gene>
<dbReference type="InterPro" id="IPR038765">
    <property type="entry name" value="Papain-like_cys_pep_sf"/>
</dbReference>
<keyword evidence="1" id="KW-0812">Transmembrane</keyword>
<dbReference type="Proteomes" id="UP001252186">
    <property type="component" value="Unassembled WGS sequence"/>
</dbReference>
<protein>
    <submittedName>
        <fullName evidence="2">YiiX/YebB-like N1pC/P60 family cysteine hydrolase</fullName>
    </submittedName>
</protein>
<comment type="caution">
    <text evidence="2">The sequence shown here is derived from an EMBL/GenBank/DDBJ whole genome shotgun (WGS) entry which is preliminary data.</text>
</comment>
<sequence length="516" mass="58809">MKKNTLKKIGIVGAISILIFTGYMYVKISINDSNRESTCFQLLANKIESGITPEEIAEADLSRLQYLVEYSLVARMQMLEVSNRLRVDKDAPIPSRDLLILKQGTEDYLSIREELLEIANSYECGLEVSDKTLEKYGIDEELKLKGLLVSLSAALTLYDNYLIGVVLFEQDARIRKLINDPDAGFGLVANLLNEMTLNANSIESRHRIRRVIEYYESSLDTLDFLGETEADFAYLNQLIASSPSYNYVKKFRATEIASKKFIAFERIAQDLISKSSDDGFDMVSGLFGNTMGLFESRKGKLYKNDSVKNHIIENLKPLDILLEKTPFRLTDKLIPGHFGHVAIWTGTKSELIELDLWNNPYVKKYKDELSNSNDSNSKNEHQIIEALRSGVQLSTLEEFMNIDDFVILRPIFNENEGEELTKEALLMAFRQVGKKYDFNFDVNTTDKIVCSELAYVSFPSIDWPTEKTLGRHNISPDNVAKLAWNSLPLELVMFYHDGQLIPEEAQLEKMKELMTN</sequence>
<reference evidence="2 3" key="1">
    <citation type="submission" date="2023-09" db="EMBL/GenBank/DDBJ databases">
        <authorList>
            <person name="Rey-Velasco X."/>
        </authorList>
    </citation>
    <scope>NUCLEOTIDE SEQUENCE [LARGE SCALE GENOMIC DNA]</scope>
    <source>
        <strain evidence="2 3">P050</strain>
    </source>
</reference>
<organism evidence="2 3">
    <name type="scientific">Urechidicola vernalis</name>
    <dbReference type="NCBI Taxonomy" id="3075600"/>
    <lineage>
        <taxon>Bacteria</taxon>
        <taxon>Pseudomonadati</taxon>
        <taxon>Bacteroidota</taxon>
        <taxon>Flavobacteriia</taxon>
        <taxon>Flavobacteriales</taxon>
        <taxon>Flavobacteriaceae</taxon>
        <taxon>Urechidicola</taxon>
    </lineage>
</organism>
<dbReference type="RefSeq" id="WP_311593434.1">
    <property type="nucleotide sequence ID" value="NZ_JAVRHV010000004.1"/>
</dbReference>
<evidence type="ECO:0000313" key="3">
    <source>
        <dbReference type="Proteomes" id="UP001252186"/>
    </source>
</evidence>
<keyword evidence="1" id="KW-1133">Transmembrane helix</keyword>
<proteinExistence type="predicted"/>
<accession>A0ABU2Y852</accession>
<dbReference type="Gene3D" id="3.90.1720.10">
    <property type="entry name" value="endopeptidase domain like (from Nostoc punctiforme)"/>
    <property type="match status" value="1"/>
</dbReference>